<dbReference type="HOGENOM" id="CLU_2550577_0_0_6"/>
<dbReference type="EMBL" id="CP005986">
    <property type="protein sequence ID" value="AIA55596.1"/>
    <property type="molecule type" value="Genomic_DNA"/>
</dbReference>
<evidence type="ECO:0000256" key="1">
    <source>
        <dbReference type="SAM" id="MobiDB-lite"/>
    </source>
</evidence>
<feature type="region of interest" description="Disordered" evidence="1">
    <location>
        <begin position="31"/>
        <end position="82"/>
    </location>
</feature>
<sequence length="82" mass="8509">MEHSKVAKTIASTFLASCLAGGTITTLANADTMAPPMGKTQSAAKSQGGMMRHGCSGKRKAYENKGGMMRHGCSGVKKKSTM</sequence>
<gene>
    <name evidence="3" type="ORF">Acaty_c1736</name>
</gene>
<evidence type="ECO:0000256" key="2">
    <source>
        <dbReference type="SAM" id="SignalP"/>
    </source>
</evidence>
<feature type="signal peptide" evidence="2">
    <location>
        <begin position="1"/>
        <end position="30"/>
    </location>
</feature>
<evidence type="ECO:0008006" key="5">
    <source>
        <dbReference type="Google" id="ProtNLM"/>
    </source>
</evidence>
<dbReference type="Proteomes" id="UP000005522">
    <property type="component" value="Chromosome"/>
</dbReference>
<accession>A0A060A013</accession>
<dbReference type="KEGG" id="acz:Acaty_c1736"/>
<keyword evidence="2" id="KW-0732">Signal</keyword>
<reference evidence="3 4" key="1">
    <citation type="journal article" date="2009" name="J. Bacteriol.">
        <title>Draft genome sequence of the extremely acidophilic bacterium Acidithiobacillus caldus ATCC 51756 reveals metabolic versatility in the genus Acidithiobacillus.</title>
        <authorList>
            <person name="Valdes J."/>
            <person name="Quatrini R."/>
            <person name="Hallberg K."/>
            <person name="Dopson M."/>
            <person name="Valenzuela P.D."/>
            <person name="Holmes D.S."/>
        </authorList>
    </citation>
    <scope>NUCLEOTIDE SEQUENCE [LARGE SCALE GENOMIC DNA]</scope>
    <source>
        <strain evidence="4">ATCC 51756 / DSM 8584 / KU</strain>
    </source>
</reference>
<feature type="chain" id="PRO_5001582081" description="Lipoprotein" evidence="2">
    <location>
        <begin position="31"/>
        <end position="82"/>
    </location>
</feature>
<dbReference type="RefSeq" id="WP_004872749.1">
    <property type="nucleotide sequence ID" value="NZ_CP005986.1"/>
</dbReference>
<name>A0A060A013_ACICK</name>
<protein>
    <recommendedName>
        <fullName evidence="5">Lipoprotein</fullName>
    </recommendedName>
</protein>
<evidence type="ECO:0000313" key="3">
    <source>
        <dbReference type="EMBL" id="AIA55596.1"/>
    </source>
</evidence>
<dbReference type="AlphaFoldDB" id="A0A060A013"/>
<proteinExistence type="predicted"/>
<organism evidence="3 4">
    <name type="scientific">Acidithiobacillus caldus (strain ATCC 51756 / DSM 8584 / KU)</name>
    <dbReference type="NCBI Taxonomy" id="637389"/>
    <lineage>
        <taxon>Bacteria</taxon>
        <taxon>Pseudomonadati</taxon>
        <taxon>Pseudomonadota</taxon>
        <taxon>Acidithiobacillia</taxon>
        <taxon>Acidithiobacillales</taxon>
        <taxon>Acidithiobacillaceae</taxon>
        <taxon>Acidithiobacillus</taxon>
    </lineage>
</organism>
<evidence type="ECO:0000313" key="4">
    <source>
        <dbReference type="Proteomes" id="UP000005522"/>
    </source>
</evidence>